<feature type="region of interest" description="Disordered" evidence="2">
    <location>
        <begin position="190"/>
        <end position="225"/>
    </location>
</feature>
<dbReference type="Proteomes" id="UP001396898">
    <property type="component" value="Unassembled WGS sequence"/>
</dbReference>
<comment type="caution">
    <text evidence="3">The sequence shown here is derived from an EMBL/GenBank/DDBJ whole genome shotgun (WGS) entry which is preliminary data.</text>
</comment>
<feature type="coiled-coil region" evidence="1">
    <location>
        <begin position="75"/>
        <end position="123"/>
    </location>
</feature>
<keyword evidence="1" id="KW-0175">Coiled coil</keyword>
<evidence type="ECO:0000313" key="4">
    <source>
        <dbReference type="Proteomes" id="UP001396898"/>
    </source>
</evidence>
<evidence type="ECO:0000256" key="1">
    <source>
        <dbReference type="SAM" id="Coils"/>
    </source>
</evidence>
<protein>
    <submittedName>
        <fullName evidence="3">Uncharacterized protein</fullName>
    </submittedName>
</protein>
<evidence type="ECO:0000313" key="3">
    <source>
        <dbReference type="EMBL" id="KAK8028120.1"/>
    </source>
</evidence>
<dbReference type="EMBL" id="JAQQWI010000007">
    <property type="protein sequence ID" value="KAK8028120.1"/>
    <property type="molecule type" value="Genomic_DNA"/>
</dbReference>
<keyword evidence="4" id="KW-1185">Reference proteome</keyword>
<feature type="compositionally biased region" description="Basic residues" evidence="2">
    <location>
        <begin position="200"/>
        <end position="215"/>
    </location>
</feature>
<sequence>MRICNNPLALIRHPNNMPEPEPMEAPELVEVLRYALHSTKMACADVNQELQRFGHEYTGRVLDQQAQITYLQTSVNRLAQDREALQAELDTQRTDYNLVVGDMVRLGEERQQTLEEKQHALEERDAALLEKDLNSLMLDQYRDETTEKQRVVDAKTVEIEGLAARLANAEAEVCSLRTLWHQCQMSGGESLIGTGERASSTKRKRRTRRRARRGKVGPPCCAMHH</sequence>
<proteinExistence type="predicted"/>
<name>A0ABR1S8F8_9PEZI</name>
<evidence type="ECO:0000256" key="2">
    <source>
        <dbReference type="SAM" id="MobiDB-lite"/>
    </source>
</evidence>
<accession>A0ABR1S8F8</accession>
<organism evidence="3 4">
    <name type="scientific">Apiospora marii</name>
    <dbReference type="NCBI Taxonomy" id="335849"/>
    <lineage>
        <taxon>Eukaryota</taxon>
        <taxon>Fungi</taxon>
        <taxon>Dikarya</taxon>
        <taxon>Ascomycota</taxon>
        <taxon>Pezizomycotina</taxon>
        <taxon>Sordariomycetes</taxon>
        <taxon>Xylariomycetidae</taxon>
        <taxon>Amphisphaeriales</taxon>
        <taxon>Apiosporaceae</taxon>
        <taxon>Apiospora</taxon>
    </lineage>
</organism>
<gene>
    <name evidence="3" type="ORF">PG991_005176</name>
</gene>
<reference evidence="3 4" key="1">
    <citation type="submission" date="2023-01" db="EMBL/GenBank/DDBJ databases">
        <title>Analysis of 21 Apiospora genomes using comparative genomics revels a genus with tremendous synthesis potential of carbohydrate active enzymes and secondary metabolites.</title>
        <authorList>
            <person name="Sorensen T."/>
        </authorList>
    </citation>
    <scope>NUCLEOTIDE SEQUENCE [LARGE SCALE GENOMIC DNA]</scope>
    <source>
        <strain evidence="3 4">CBS 20057</strain>
    </source>
</reference>